<dbReference type="AlphaFoldDB" id="A0A0V1PTV1"/>
<dbReference type="EMBL" id="LMYN01000128">
    <property type="protein sequence ID" value="KRZ99653.1"/>
    <property type="molecule type" value="Genomic_DNA"/>
</dbReference>
<keyword evidence="8" id="KW-1185">Reference proteome</keyword>
<comment type="subcellular location">
    <subcellularLocation>
        <location evidence="1">Membrane</location>
    </subcellularLocation>
</comment>
<dbReference type="OrthoDB" id="1641132at2759"/>
<keyword evidence="3 5" id="KW-1133">Transmembrane helix</keyword>
<dbReference type="GeneID" id="26841603"/>
<feature type="transmembrane region" description="Helical" evidence="5">
    <location>
        <begin position="15"/>
        <end position="40"/>
    </location>
</feature>
<evidence type="ECO:0000256" key="5">
    <source>
        <dbReference type="SAM" id="Phobius"/>
    </source>
</evidence>
<comment type="caution">
    <text evidence="7">The sequence shown here is derived from an EMBL/GenBank/DDBJ whole genome shotgun (WGS) entry which is preliminary data.</text>
</comment>
<dbReference type="RefSeq" id="XP_015465756.1">
    <property type="nucleotide sequence ID" value="XM_015613423.1"/>
</dbReference>
<dbReference type="InterPro" id="IPR053009">
    <property type="entry name" value="Xanthocillin_Biosynth-Assoc"/>
</dbReference>
<organism evidence="7 8">
    <name type="scientific">Debaryomyces fabryi</name>
    <dbReference type="NCBI Taxonomy" id="58627"/>
    <lineage>
        <taxon>Eukaryota</taxon>
        <taxon>Fungi</taxon>
        <taxon>Dikarya</taxon>
        <taxon>Ascomycota</taxon>
        <taxon>Saccharomycotina</taxon>
        <taxon>Pichiomycetes</taxon>
        <taxon>Debaryomycetaceae</taxon>
        <taxon>Debaryomyces</taxon>
    </lineage>
</organism>
<name>A0A0V1PTV1_9ASCO</name>
<keyword evidence="2 5" id="KW-0812">Transmembrane</keyword>
<reference evidence="7 8" key="1">
    <citation type="submission" date="2015-11" db="EMBL/GenBank/DDBJ databases">
        <title>The genome of Debaryomyces fabryi.</title>
        <authorList>
            <person name="Tafer H."/>
            <person name="Lopandic K."/>
        </authorList>
    </citation>
    <scope>NUCLEOTIDE SEQUENCE [LARGE SCALE GENOMIC DNA]</scope>
    <source>
        <strain evidence="7 8">CBS 789</strain>
    </source>
</reference>
<dbReference type="PANTHER" id="PTHR23241:SF102">
    <property type="entry name" value="LD23009P"/>
    <property type="match status" value="1"/>
</dbReference>
<accession>A0A0V1PTV1</accession>
<evidence type="ECO:0000313" key="8">
    <source>
        <dbReference type="Proteomes" id="UP000054251"/>
    </source>
</evidence>
<gene>
    <name evidence="7" type="ORF">AC631_04594</name>
</gene>
<feature type="transmembrane region" description="Helical" evidence="5">
    <location>
        <begin position="141"/>
        <end position="162"/>
    </location>
</feature>
<evidence type="ECO:0000259" key="6">
    <source>
        <dbReference type="Pfam" id="PF13664"/>
    </source>
</evidence>
<protein>
    <recommendedName>
        <fullName evidence="6">TMEM205-like domain-containing protein</fullName>
    </recommendedName>
</protein>
<dbReference type="GO" id="GO:0016020">
    <property type="term" value="C:membrane"/>
    <property type="evidence" value="ECO:0007669"/>
    <property type="project" value="UniProtKB-SubCell"/>
</dbReference>
<dbReference type="Pfam" id="PF13664">
    <property type="entry name" value="DUF4149"/>
    <property type="match status" value="1"/>
</dbReference>
<dbReference type="PANTHER" id="PTHR23241">
    <property type="entry name" value="LATE EMBRYOGENESIS ABUNDANT PLANTS LEA-RELATED"/>
    <property type="match status" value="1"/>
</dbReference>
<feature type="transmembrane region" description="Helical" evidence="5">
    <location>
        <begin position="78"/>
        <end position="101"/>
    </location>
</feature>
<feature type="domain" description="TMEM205-like" evidence="6">
    <location>
        <begin position="16"/>
        <end position="109"/>
    </location>
</feature>
<evidence type="ECO:0000256" key="3">
    <source>
        <dbReference type="ARBA" id="ARBA00022989"/>
    </source>
</evidence>
<evidence type="ECO:0000256" key="4">
    <source>
        <dbReference type="ARBA" id="ARBA00023136"/>
    </source>
</evidence>
<evidence type="ECO:0000313" key="7">
    <source>
        <dbReference type="EMBL" id="KRZ99653.1"/>
    </source>
</evidence>
<dbReference type="Proteomes" id="UP000054251">
    <property type="component" value="Unassembled WGS sequence"/>
</dbReference>
<evidence type="ECO:0000256" key="1">
    <source>
        <dbReference type="ARBA" id="ARBA00004370"/>
    </source>
</evidence>
<evidence type="ECO:0000256" key="2">
    <source>
        <dbReference type="ARBA" id="ARBA00022692"/>
    </source>
</evidence>
<dbReference type="InterPro" id="IPR025423">
    <property type="entry name" value="TMEM205-like"/>
</dbReference>
<keyword evidence="4 5" id="KW-0472">Membrane</keyword>
<proteinExistence type="predicted"/>
<sequence length="168" mass="18722">MIARLGLNTTAPYHFLFYSIVFGGSVFHSFIVSPIAFKHLSRPEFSNLQNKVFPTYFLGQALSPLVLGLTTPLKLCPFTFGLLALSSATGALNYFVLLPWCQQIKDQRNKLVSEKLHEVIEDGEVKPSKEMVKLNKQFGKYHGISSLVNMVSILSLGVYGIVLSKRLV</sequence>